<evidence type="ECO:0000259" key="1">
    <source>
        <dbReference type="Pfam" id="PF06439"/>
    </source>
</evidence>
<comment type="caution">
    <text evidence="2">The sequence shown here is derived from an EMBL/GenBank/DDBJ whole genome shotgun (WGS) entry which is preliminary data.</text>
</comment>
<sequence>MKHIVYFAFILVLILPEIVISQSKIKLFNGKNLDGWYAFDAELGKQADASKLFHVEKNKIRLYGNKAGYLMSNQSFKNFELTVKFKWNIDTTFVRKSDKKNSGVMYLVPLETPDELWPKGIQFQIKEGATGDFVLLQNVTLVVNGFKTEAGRSVSSVKFLDAEKPFGKWNTLVITHTNGKITQKLNGKLVNEGFEASVLEGRILLQYEGFPIDFCKINLKKI</sequence>
<dbReference type="Gene3D" id="2.60.120.560">
    <property type="entry name" value="Exo-inulinase, domain 1"/>
    <property type="match status" value="1"/>
</dbReference>
<feature type="domain" description="3-keto-alpha-glucoside-1,2-lyase/3-keto-2-hydroxy-glucal hydratase" evidence="1">
    <location>
        <begin position="25"/>
        <end position="220"/>
    </location>
</feature>
<dbReference type="InterPro" id="IPR010496">
    <property type="entry name" value="AL/BT2_dom"/>
</dbReference>
<dbReference type="Pfam" id="PF06439">
    <property type="entry name" value="3keto-disac_hyd"/>
    <property type="match status" value="1"/>
</dbReference>
<dbReference type="RefSeq" id="WP_379925076.1">
    <property type="nucleotide sequence ID" value="NZ_JBHTJI010000001.1"/>
</dbReference>
<organism evidence="2 3">
    <name type="scientific">Mariniflexile jejuense</name>
    <dbReference type="NCBI Taxonomy" id="1173582"/>
    <lineage>
        <taxon>Bacteria</taxon>
        <taxon>Pseudomonadati</taxon>
        <taxon>Bacteroidota</taxon>
        <taxon>Flavobacteriia</taxon>
        <taxon>Flavobacteriales</taxon>
        <taxon>Flavobacteriaceae</taxon>
        <taxon>Mariniflexile</taxon>
    </lineage>
</organism>
<dbReference type="EMBL" id="JBHTJI010000001">
    <property type="protein sequence ID" value="MFD0989500.1"/>
    <property type="molecule type" value="Genomic_DNA"/>
</dbReference>
<proteinExistence type="predicted"/>
<gene>
    <name evidence="2" type="ORF">ACFQ1R_05295</name>
</gene>
<dbReference type="Proteomes" id="UP001597061">
    <property type="component" value="Unassembled WGS sequence"/>
</dbReference>
<protein>
    <submittedName>
        <fullName evidence="2">DUF1080 domain-containing protein</fullName>
    </submittedName>
</protein>
<name>A0ABW3JHA7_9FLAO</name>
<accession>A0ABW3JHA7</accession>
<keyword evidence="3" id="KW-1185">Reference proteome</keyword>
<evidence type="ECO:0000313" key="3">
    <source>
        <dbReference type="Proteomes" id="UP001597061"/>
    </source>
</evidence>
<evidence type="ECO:0000313" key="2">
    <source>
        <dbReference type="EMBL" id="MFD0989500.1"/>
    </source>
</evidence>
<reference evidence="3" key="1">
    <citation type="journal article" date="2019" name="Int. J. Syst. Evol. Microbiol.">
        <title>The Global Catalogue of Microorganisms (GCM) 10K type strain sequencing project: providing services to taxonomists for standard genome sequencing and annotation.</title>
        <authorList>
            <consortium name="The Broad Institute Genomics Platform"/>
            <consortium name="The Broad Institute Genome Sequencing Center for Infectious Disease"/>
            <person name="Wu L."/>
            <person name="Ma J."/>
        </authorList>
    </citation>
    <scope>NUCLEOTIDE SEQUENCE [LARGE SCALE GENOMIC DNA]</scope>
    <source>
        <strain evidence="3">CCUG 62414</strain>
    </source>
</reference>